<evidence type="ECO:0000256" key="7">
    <source>
        <dbReference type="SAM" id="Phobius"/>
    </source>
</evidence>
<dbReference type="InterPro" id="IPR025857">
    <property type="entry name" value="MacB_PCD"/>
</dbReference>
<dbReference type="PANTHER" id="PTHR30572:SF4">
    <property type="entry name" value="ABC TRANSPORTER PERMEASE YTRF"/>
    <property type="match status" value="1"/>
</dbReference>
<dbReference type="GO" id="GO:0005886">
    <property type="term" value="C:plasma membrane"/>
    <property type="evidence" value="ECO:0007669"/>
    <property type="project" value="UniProtKB-SubCell"/>
</dbReference>
<evidence type="ECO:0000256" key="1">
    <source>
        <dbReference type="ARBA" id="ARBA00004651"/>
    </source>
</evidence>
<comment type="similarity">
    <text evidence="6">Belongs to the ABC-4 integral membrane protein family.</text>
</comment>
<accession>A0A368NMJ6</accession>
<dbReference type="Pfam" id="PF12704">
    <property type="entry name" value="MacB_PCD"/>
    <property type="match status" value="1"/>
</dbReference>
<comment type="caution">
    <text evidence="10">The sequence shown here is derived from an EMBL/GenBank/DDBJ whole genome shotgun (WGS) entry which is preliminary data.</text>
</comment>
<evidence type="ECO:0000256" key="2">
    <source>
        <dbReference type="ARBA" id="ARBA00022475"/>
    </source>
</evidence>
<feature type="transmembrane region" description="Helical" evidence="7">
    <location>
        <begin position="270"/>
        <end position="294"/>
    </location>
</feature>
<feature type="transmembrane region" description="Helical" evidence="7">
    <location>
        <begin position="21"/>
        <end position="41"/>
    </location>
</feature>
<evidence type="ECO:0000259" key="9">
    <source>
        <dbReference type="Pfam" id="PF12704"/>
    </source>
</evidence>
<dbReference type="PANTHER" id="PTHR30572">
    <property type="entry name" value="MEMBRANE COMPONENT OF TRANSPORTER-RELATED"/>
    <property type="match status" value="1"/>
</dbReference>
<evidence type="ECO:0000256" key="6">
    <source>
        <dbReference type="ARBA" id="ARBA00038076"/>
    </source>
</evidence>
<reference evidence="10 11" key="1">
    <citation type="submission" date="2018-07" db="EMBL/GenBank/DDBJ databases">
        <title>Corallincola holothuriorum sp. nov., a new facultative anaerobe isolated from sea cucumber Apostichopus japonicus.</title>
        <authorList>
            <person name="Xia H."/>
        </authorList>
    </citation>
    <scope>NUCLEOTIDE SEQUENCE [LARGE SCALE GENOMIC DNA]</scope>
    <source>
        <strain evidence="10 11">C4</strain>
    </source>
</reference>
<keyword evidence="2" id="KW-1003">Cell membrane</keyword>
<name>A0A368NMJ6_9GAMM</name>
<dbReference type="InterPro" id="IPR050250">
    <property type="entry name" value="Macrolide_Exporter_MacB"/>
</dbReference>
<dbReference type="InterPro" id="IPR003838">
    <property type="entry name" value="ABC3_permease_C"/>
</dbReference>
<gene>
    <name evidence="10" type="ORF">DU002_05990</name>
</gene>
<keyword evidence="3 7" id="KW-0812">Transmembrane</keyword>
<protein>
    <submittedName>
        <fullName evidence="10">ABC transporter permease</fullName>
    </submittedName>
</protein>
<evidence type="ECO:0000256" key="3">
    <source>
        <dbReference type="ARBA" id="ARBA00022692"/>
    </source>
</evidence>
<dbReference type="EMBL" id="QPID01000003">
    <property type="protein sequence ID" value="RCU50874.1"/>
    <property type="molecule type" value="Genomic_DNA"/>
</dbReference>
<keyword evidence="5 7" id="KW-0472">Membrane</keyword>
<feature type="transmembrane region" description="Helical" evidence="7">
    <location>
        <begin position="360"/>
        <end position="383"/>
    </location>
</feature>
<proteinExistence type="inferred from homology"/>
<evidence type="ECO:0000313" key="11">
    <source>
        <dbReference type="Proteomes" id="UP000252558"/>
    </source>
</evidence>
<feature type="transmembrane region" description="Helical" evidence="7">
    <location>
        <begin position="329"/>
        <end position="354"/>
    </location>
</feature>
<evidence type="ECO:0000256" key="4">
    <source>
        <dbReference type="ARBA" id="ARBA00022989"/>
    </source>
</evidence>
<evidence type="ECO:0000256" key="5">
    <source>
        <dbReference type="ARBA" id="ARBA00023136"/>
    </source>
</evidence>
<keyword evidence="11" id="KW-1185">Reference proteome</keyword>
<dbReference type="OrthoDB" id="9770036at2"/>
<dbReference type="Pfam" id="PF02687">
    <property type="entry name" value="FtsX"/>
    <property type="match status" value="1"/>
</dbReference>
<dbReference type="AlphaFoldDB" id="A0A368NMJ6"/>
<evidence type="ECO:0000313" key="10">
    <source>
        <dbReference type="EMBL" id="RCU50874.1"/>
    </source>
</evidence>
<sequence length="403" mass="42924">MRSTDLLSFALAALVRQKLRGVMLLLAIGISVASVVVMTALGQGAKNFVDNEFAFLGKDLLILLPGKKETTGGLPPITGASARDITLDDMRYLQQQIADIVAAPLIVGTTEASYRARNRQAITLGTSEAFFTTHNLDLIAGQGLPKGAVERAQSVSVIGSDLAAELYPQQSPLGQWLRLDNRRFRVIGVFQSNSSNMGLRLNEAVLIPVASAQALFNTSGLFRLFIQSAGGQSLVRLQQRVIHLMADRHQGVEDITVLRPDALLSTFGDILLTLTLAVAGIGTISLVVAGIMMMNIMLISTHQRASEIGLLKALGADNHTVRAIFLTEAALLSLAGALLGMVCGYLLVALMAWWYPAFPLAVPLWAAVSAFCCAPLVALLFALMPASRAAQKPPVESLRGGAL</sequence>
<organism evidence="10 11">
    <name type="scientific">Corallincola holothuriorum</name>
    <dbReference type="NCBI Taxonomy" id="2282215"/>
    <lineage>
        <taxon>Bacteria</taxon>
        <taxon>Pseudomonadati</taxon>
        <taxon>Pseudomonadota</taxon>
        <taxon>Gammaproteobacteria</taxon>
        <taxon>Alteromonadales</taxon>
        <taxon>Psychromonadaceae</taxon>
        <taxon>Corallincola</taxon>
    </lineage>
</organism>
<dbReference type="Proteomes" id="UP000252558">
    <property type="component" value="Unassembled WGS sequence"/>
</dbReference>
<feature type="domain" description="MacB-like periplasmic core" evidence="9">
    <location>
        <begin position="24"/>
        <end position="241"/>
    </location>
</feature>
<feature type="domain" description="ABC3 transporter permease C-terminal" evidence="8">
    <location>
        <begin position="281"/>
        <end position="394"/>
    </location>
</feature>
<keyword evidence="4 7" id="KW-1133">Transmembrane helix</keyword>
<comment type="subcellular location">
    <subcellularLocation>
        <location evidence="1">Cell membrane</location>
        <topology evidence="1">Multi-pass membrane protein</topology>
    </subcellularLocation>
</comment>
<evidence type="ECO:0000259" key="8">
    <source>
        <dbReference type="Pfam" id="PF02687"/>
    </source>
</evidence>
<dbReference type="GO" id="GO:0022857">
    <property type="term" value="F:transmembrane transporter activity"/>
    <property type="evidence" value="ECO:0007669"/>
    <property type="project" value="TreeGrafter"/>
</dbReference>